<keyword evidence="2" id="KW-0812">Transmembrane</keyword>
<dbReference type="InParanoid" id="A0A1S3BK45"/>
<evidence type="ECO:0000313" key="4">
    <source>
        <dbReference type="Proteomes" id="UP001652600"/>
    </source>
</evidence>
<feature type="transmembrane region" description="Helical" evidence="2">
    <location>
        <begin position="504"/>
        <end position="522"/>
    </location>
</feature>
<dbReference type="PANTHER" id="PTHR37891:SF1">
    <property type="entry name" value="OS06G0113900 PROTEIN"/>
    <property type="match status" value="1"/>
</dbReference>
<feature type="transmembrane region" description="Helical" evidence="2">
    <location>
        <begin position="299"/>
        <end position="321"/>
    </location>
</feature>
<name>A0A1S3BK45_CUCME</name>
<dbReference type="Gene3D" id="1.20.1250.20">
    <property type="entry name" value="MFS general substrate transporter like domains"/>
    <property type="match status" value="1"/>
</dbReference>
<keyword evidence="2" id="KW-1133">Transmembrane helix</keyword>
<keyword evidence="4" id="KW-1185">Reference proteome</keyword>
<feature type="transmembrane region" description="Helical" evidence="2">
    <location>
        <begin position="185"/>
        <end position="204"/>
    </location>
</feature>
<sequence length="562" mass="61032">MAAEQSPRPKQSEIQNLPPSKSTSGRSVSTPRSANGGGGGSRRETPDFHSTAAKLERAKEVYKAYEGHGERPTIVEIVGWCFYELCSFFVLTLLIPVVFPLIISQISGTPTAPPQGWFKSFMGFDCPLREMQLYQSLTEQTIKVSNAEFSPLIWTSISWAMGLVLAGPILAAASFHLDYGFNQHLITLAAVAAGALTCLPTGLFKTVKIFPLYIVLIVIAHSVAFTSHTRHLGLMLRGLTGPIVHKAKFSLRRIGSGQISSWSAAVGGVGASVISAFTYHMLRRDKQVQEGVDNHFLNLWIVTIFAGLKWLIGIFHVFLTNRSISISIPSNSELHILSIFKYPYAIATVISGGFLSSFATISIFTAVLLFLIGQICFKPVLILYLLLIYFLVPLISLPLLHQFQIRIKADASKMLILGFILSAATSATCFYFHAYTWRRHLVFVFAVLQGTAAAVLHAYGRALVLDCSPAGKESAISMWFSWMRSIGGCVGFTVAAVVPARLQVSSGVVFCCAVVGGVVLIFGNVTDYDGAVAAGHVRDDSEKGSPVIGLDSRSESKELESP</sequence>
<feature type="region of interest" description="Disordered" evidence="1">
    <location>
        <begin position="1"/>
        <end position="48"/>
    </location>
</feature>
<accession>A0A1S3BK45</accession>
<dbReference type="PANTHER" id="PTHR37891">
    <property type="entry name" value="OS06G0113900 PROTEIN"/>
    <property type="match status" value="1"/>
</dbReference>
<evidence type="ECO:0000256" key="2">
    <source>
        <dbReference type="SAM" id="Phobius"/>
    </source>
</evidence>
<dbReference type="RefSeq" id="XP_008448612.1">
    <property type="nucleotide sequence ID" value="XM_008450390.2"/>
</dbReference>
<feature type="transmembrane region" description="Helical" evidence="2">
    <location>
        <begin position="152"/>
        <end position="173"/>
    </location>
</feature>
<dbReference type="Gramene" id="MELO3C013807.2.1">
    <property type="protein sequence ID" value="MELO3C013807.2.1"/>
    <property type="gene ID" value="MELO3C013807.2"/>
</dbReference>
<evidence type="ECO:0000313" key="3">
    <source>
        <dbReference type="EnsemblPlants" id="MELO3C013807.2.1"/>
    </source>
</evidence>
<feature type="transmembrane region" description="Helical" evidence="2">
    <location>
        <begin position="440"/>
        <end position="459"/>
    </location>
</feature>
<feature type="transmembrane region" description="Helical" evidence="2">
    <location>
        <begin position="381"/>
        <end position="403"/>
    </location>
</feature>
<dbReference type="KEGG" id="cmo:103490734"/>
<keyword evidence="2" id="KW-0472">Membrane</keyword>
<dbReference type="SMR" id="A0A1S3BK45"/>
<evidence type="ECO:0000313" key="5">
    <source>
        <dbReference type="RefSeq" id="XP_008448612.1"/>
    </source>
</evidence>
<evidence type="ECO:0000256" key="1">
    <source>
        <dbReference type="SAM" id="MobiDB-lite"/>
    </source>
</evidence>
<proteinExistence type="predicted"/>
<feature type="compositionally biased region" description="Basic and acidic residues" evidence="1">
    <location>
        <begin position="552"/>
        <end position="562"/>
    </location>
</feature>
<feature type="transmembrane region" description="Helical" evidence="2">
    <location>
        <begin position="210"/>
        <end position="227"/>
    </location>
</feature>
<dbReference type="InterPro" id="IPR036259">
    <property type="entry name" value="MFS_trans_sf"/>
</dbReference>
<feature type="transmembrane region" description="Helical" evidence="2">
    <location>
        <begin position="259"/>
        <end position="279"/>
    </location>
</feature>
<protein>
    <submittedName>
        <fullName evidence="5">Uncharacterized protein LOC103490734</fullName>
    </submittedName>
</protein>
<dbReference type="AlphaFoldDB" id="A0A1S3BK45"/>
<dbReference type="GeneID" id="103490734"/>
<dbReference type="eggNOG" id="ENOG502QVF3">
    <property type="taxonomic scope" value="Eukaryota"/>
</dbReference>
<feature type="transmembrane region" description="Helical" evidence="2">
    <location>
        <begin position="342"/>
        <end position="375"/>
    </location>
</feature>
<reference evidence="5" key="2">
    <citation type="submission" date="2025-04" db="UniProtKB">
        <authorList>
            <consortium name="RefSeq"/>
        </authorList>
    </citation>
    <scope>IDENTIFICATION</scope>
</reference>
<dbReference type="EnsemblPlants" id="MELO3C013807.2.1">
    <property type="protein sequence ID" value="MELO3C013807.2.1"/>
    <property type="gene ID" value="MELO3C013807.2"/>
</dbReference>
<feature type="transmembrane region" description="Helical" evidence="2">
    <location>
        <begin position="415"/>
        <end position="434"/>
    </location>
</feature>
<dbReference type="Proteomes" id="UP001652600">
    <property type="component" value="Chromosome 6"/>
</dbReference>
<dbReference type="OrthoDB" id="1869137at2759"/>
<reference evidence="3" key="1">
    <citation type="submission" date="2023-03" db="UniProtKB">
        <authorList>
            <consortium name="EnsemblPlants"/>
        </authorList>
    </citation>
    <scope>IDENTIFICATION</scope>
</reference>
<feature type="compositionally biased region" description="Polar residues" evidence="1">
    <location>
        <begin position="8"/>
        <end position="33"/>
    </location>
</feature>
<feature type="region of interest" description="Disordered" evidence="1">
    <location>
        <begin position="540"/>
        <end position="562"/>
    </location>
</feature>
<feature type="transmembrane region" description="Helical" evidence="2">
    <location>
        <begin position="81"/>
        <end position="103"/>
    </location>
</feature>
<feature type="transmembrane region" description="Helical" evidence="2">
    <location>
        <begin position="479"/>
        <end position="498"/>
    </location>
</feature>
<organism evidence="4 5">
    <name type="scientific">Cucumis melo</name>
    <name type="common">Muskmelon</name>
    <dbReference type="NCBI Taxonomy" id="3656"/>
    <lineage>
        <taxon>Eukaryota</taxon>
        <taxon>Viridiplantae</taxon>
        <taxon>Streptophyta</taxon>
        <taxon>Embryophyta</taxon>
        <taxon>Tracheophyta</taxon>
        <taxon>Spermatophyta</taxon>
        <taxon>Magnoliopsida</taxon>
        <taxon>eudicotyledons</taxon>
        <taxon>Gunneridae</taxon>
        <taxon>Pentapetalae</taxon>
        <taxon>rosids</taxon>
        <taxon>fabids</taxon>
        <taxon>Cucurbitales</taxon>
        <taxon>Cucurbitaceae</taxon>
        <taxon>Benincaseae</taxon>
        <taxon>Cucumis</taxon>
    </lineage>
</organism>
<gene>
    <name evidence="5" type="primary">LOC103490734</name>
    <name evidence="3" type="synonym">103490734</name>
</gene>